<evidence type="ECO:0000259" key="5">
    <source>
        <dbReference type="PROSITE" id="PS51011"/>
    </source>
</evidence>
<keyword evidence="1" id="KW-0805">Transcription regulation</keyword>
<dbReference type="GO" id="GO:0000976">
    <property type="term" value="F:transcription cis-regulatory region binding"/>
    <property type="evidence" value="ECO:0007669"/>
    <property type="project" value="TreeGrafter"/>
</dbReference>
<keyword evidence="2" id="KW-0804">Transcription</keyword>
<feature type="compositionally biased region" description="Basic and acidic residues" evidence="4">
    <location>
        <begin position="974"/>
        <end position="1000"/>
    </location>
</feature>
<gene>
    <name evidence="7" type="primary">LOC110983073</name>
</gene>
<feature type="compositionally biased region" description="Pro residues" evidence="4">
    <location>
        <begin position="1160"/>
        <end position="1173"/>
    </location>
</feature>
<dbReference type="InterPro" id="IPR051232">
    <property type="entry name" value="ARID/SWI1_ChromRemod"/>
</dbReference>
<dbReference type="InterPro" id="IPR001606">
    <property type="entry name" value="ARID_dom"/>
</dbReference>
<feature type="region of interest" description="Disordered" evidence="4">
    <location>
        <begin position="1029"/>
        <end position="1193"/>
    </location>
</feature>
<feature type="compositionally biased region" description="Basic and acidic residues" evidence="4">
    <location>
        <begin position="1074"/>
        <end position="1098"/>
    </location>
</feature>
<evidence type="ECO:0000256" key="1">
    <source>
        <dbReference type="ARBA" id="ARBA00023015"/>
    </source>
</evidence>
<name>A0A8B7YYB6_ACAPL</name>
<reference evidence="7" key="1">
    <citation type="submission" date="2025-08" db="UniProtKB">
        <authorList>
            <consortium name="RefSeq"/>
        </authorList>
    </citation>
    <scope>IDENTIFICATION</scope>
</reference>
<feature type="compositionally biased region" description="Basic and acidic residues" evidence="4">
    <location>
        <begin position="466"/>
        <end position="479"/>
    </location>
</feature>
<feature type="compositionally biased region" description="Low complexity" evidence="4">
    <location>
        <begin position="1128"/>
        <end position="1138"/>
    </location>
</feature>
<dbReference type="PANTHER" id="PTHR13964:SF44">
    <property type="entry name" value="ARID DOMAIN-CONTAINING PROTEIN"/>
    <property type="match status" value="1"/>
</dbReference>
<dbReference type="FunFam" id="1.10.150.60:FF:000015">
    <property type="entry name" value="AT-rich interactive domain-containing protein 5B"/>
    <property type="match status" value="1"/>
</dbReference>
<dbReference type="PROSITE" id="PS51011">
    <property type="entry name" value="ARID"/>
    <property type="match status" value="1"/>
</dbReference>
<accession>A0A8B7YYB6</accession>
<feature type="compositionally biased region" description="Low complexity" evidence="4">
    <location>
        <begin position="806"/>
        <end position="821"/>
    </location>
</feature>
<dbReference type="GO" id="GO:0005634">
    <property type="term" value="C:nucleus"/>
    <property type="evidence" value="ECO:0007669"/>
    <property type="project" value="TreeGrafter"/>
</dbReference>
<dbReference type="CDD" id="cd16869">
    <property type="entry name" value="ARID_ARID5"/>
    <property type="match status" value="1"/>
</dbReference>
<dbReference type="GO" id="GO:0006357">
    <property type="term" value="P:regulation of transcription by RNA polymerase II"/>
    <property type="evidence" value="ECO:0007669"/>
    <property type="project" value="TreeGrafter"/>
</dbReference>
<proteinExistence type="predicted"/>
<feature type="region of interest" description="Disordered" evidence="4">
    <location>
        <begin position="971"/>
        <end position="1017"/>
    </location>
</feature>
<dbReference type="SUPFAM" id="SSF46774">
    <property type="entry name" value="ARID-like"/>
    <property type="match status" value="1"/>
</dbReference>
<evidence type="ECO:0000256" key="4">
    <source>
        <dbReference type="SAM" id="MobiDB-lite"/>
    </source>
</evidence>
<feature type="region of interest" description="Disordered" evidence="4">
    <location>
        <begin position="255"/>
        <end position="276"/>
    </location>
</feature>
<dbReference type="SMART" id="SM01014">
    <property type="entry name" value="ARID"/>
    <property type="match status" value="1"/>
</dbReference>
<feature type="compositionally biased region" description="Polar residues" evidence="4">
    <location>
        <begin position="1148"/>
        <end position="1159"/>
    </location>
</feature>
<sequence>MDKFRPQWLGAPAGQHGPNTFYKGCKFFKDGKWRILSMGEFFFLKTSETEPLCIAELQLLWQDDKAENGDGLMLSSSKLYFLPEDTPEGRTIHHGEDEVVGVSGKAILRLEDLIDWVCTDVRWTRGCRTICEKDLKKADGGGDAGNKHMALFAQNSGLNISEINREKKIMGYDDDGRDKVIILNYPSYCRYCATLKRMEHAPDQWISHTIMRCLGAFTVPHRNTRILFCKDEFEHPTLGYNEKLCDHLAPNMKGRPRKKKLSIRSNSNEDLVGDSSNGVTEHAEVNYGEVGAYHLSKLERKKLRGKYQTKIVNGKVKTEVKRIRPKDEATFLAGLFKFMKDRNSPIERVPNLGFKQIDLYLFYTMGQKFGGYEAITARRLWKKLYDVLGGSVGSTSAATCTRRHYERLILPYERYLNKQEHKPLPGPPPAKPTKGISILAKPGSKHKEKDPAKHHHHHHHKKKDKHAKDRPKGMTKAEETWIQDQQKQAAATAAVGGLIHETILTPVPVQPVSSGASQPQTAHHETASSDVSTSTLASVVLNASSATSILPVATIPPLPQLTPAPSGVASSGSPPLPIVSAEMMIVCQDQPGSSSLKMKLKVKKSRHKDGKRPKVLKDQLRELEEQRALQQKEAHNQLYANSLQLNSPPVARKKTMSIADILNQKAKMQAKQKATQAANIEKTAPSSVENTPLPAVSSAGNPVLPVLSTSAMPFPAQPIMVKTEEGVPVGPLIFTLPQMLPPGATPALSSAPGGSVKIEDTAGSTGLTSTTAPSLTLGSNMATVLHVGQPLQVMQMPTPSSTLRDSAALESSQSSASTSTTDSVLLTTSANSAYLSCPSDVGIVSCAPTSLTAVVNPIRATSELPGAGCTLTSSKVATSARPSVIQHTQHVQAQASEQGMTSMPYRNAVQPSDLILRNLSLGKAAAAATATTSAPVIGQKRSDLPKDAVVVTPRFVNPFMAYIPMPVMVGGSKAEPKSEEPRAETSKESGCKRRRTESGKENISGRPLSPHGFSVDRTGKVTPLLAHSTFPGPVPFQDEPCDLSMPKRKREEDEAPMLQGETGAYTSRHKTSRKPKEFVKDRTRWQEETGAKRQREDAAVSSSVSSLHKVKMTPNPRGSIMQGVINPSALSPSSYSSKSSEHRDAPSRHNTNSNETATSPHPPPPPPAFPYLPHPSVQGTATADKPPKSQFVFPELGPHLPAVMGYPPRFFPPQLMPGPLLARPDLLPTSLPPGMQLNPEQLMRRDMFFPPHFPFQMRPPFLSSSSPLVRDSQQSYMNQS</sequence>
<feature type="region of interest" description="Disordered" evidence="4">
    <location>
        <begin position="797"/>
        <end position="821"/>
    </location>
</feature>
<dbReference type="Gene3D" id="1.10.150.60">
    <property type="entry name" value="ARID DNA-binding domain"/>
    <property type="match status" value="1"/>
</dbReference>
<dbReference type="Proteomes" id="UP000694845">
    <property type="component" value="Unplaced"/>
</dbReference>
<protein>
    <submittedName>
        <fullName evidence="7">AT-rich interactive domain-containing protein 5B-like</fullName>
    </submittedName>
</protein>
<keyword evidence="6" id="KW-1185">Reference proteome</keyword>
<dbReference type="RefSeq" id="XP_022097682.1">
    <property type="nucleotide sequence ID" value="XM_022241990.1"/>
</dbReference>
<feature type="compositionally biased region" description="Polar residues" evidence="4">
    <location>
        <begin position="511"/>
        <end position="521"/>
    </location>
</feature>
<feature type="region of interest" description="Disordered" evidence="4">
    <location>
        <begin position="1260"/>
        <end position="1280"/>
    </location>
</feature>
<dbReference type="Pfam" id="PF01388">
    <property type="entry name" value="ARID"/>
    <property type="match status" value="1"/>
</dbReference>
<dbReference type="OrthoDB" id="1938591at2759"/>
<feature type="compositionally biased region" description="Polar residues" evidence="4">
    <location>
        <begin position="1262"/>
        <end position="1280"/>
    </location>
</feature>
<feature type="domain" description="ARID" evidence="5">
    <location>
        <begin position="325"/>
        <end position="417"/>
    </location>
</feature>
<evidence type="ECO:0000313" key="7">
    <source>
        <dbReference type="RefSeq" id="XP_022097682.1"/>
    </source>
</evidence>
<dbReference type="InterPro" id="IPR036431">
    <property type="entry name" value="ARID_dom_sf"/>
</dbReference>
<dbReference type="AlphaFoldDB" id="A0A8B7YYB6"/>
<dbReference type="OMA" id="IMQGVIN"/>
<dbReference type="GeneID" id="110983073"/>
<feature type="compositionally biased region" description="Polar residues" evidence="4">
    <location>
        <begin position="263"/>
        <end position="276"/>
    </location>
</feature>
<evidence type="ECO:0000256" key="2">
    <source>
        <dbReference type="ARBA" id="ARBA00023163"/>
    </source>
</evidence>
<evidence type="ECO:0000256" key="3">
    <source>
        <dbReference type="ARBA" id="ARBA00023242"/>
    </source>
</evidence>
<feature type="region of interest" description="Disordered" evidence="4">
    <location>
        <begin position="419"/>
        <end position="485"/>
    </location>
</feature>
<feature type="compositionally biased region" description="Basic residues" evidence="4">
    <location>
        <begin position="452"/>
        <end position="465"/>
    </location>
</feature>
<evidence type="ECO:0000313" key="6">
    <source>
        <dbReference type="Proteomes" id="UP000694845"/>
    </source>
</evidence>
<dbReference type="SMART" id="SM00501">
    <property type="entry name" value="BRIGHT"/>
    <property type="match status" value="1"/>
</dbReference>
<organism evidence="6 7">
    <name type="scientific">Acanthaster planci</name>
    <name type="common">Crown-of-thorns starfish</name>
    <dbReference type="NCBI Taxonomy" id="133434"/>
    <lineage>
        <taxon>Eukaryota</taxon>
        <taxon>Metazoa</taxon>
        <taxon>Echinodermata</taxon>
        <taxon>Eleutherozoa</taxon>
        <taxon>Asterozoa</taxon>
        <taxon>Asteroidea</taxon>
        <taxon>Valvatacea</taxon>
        <taxon>Valvatida</taxon>
        <taxon>Acanthasteridae</taxon>
        <taxon>Acanthaster</taxon>
    </lineage>
</organism>
<keyword evidence="3" id="KW-0539">Nucleus</keyword>
<dbReference type="PANTHER" id="PTHR13964">
    <property type="entry name" value="RBP-RELATED"/>
    <property type="match status" value="1"/>
</dbReference>
<feature type="region of interest" description="Disordered" evidence="4">
    <location>
        <begin position="509"/>
        <end position="532"/>
    </location>
</feature>
<dbReference type="KEGG" id="aplc:110983073"/>